<reference evidence="2" key="1">
    <citation type="submission" date="2020-10" db="EMBL/GenBank/DDBJ databases">
        <authorList>
            <person name="Gilroy R."/>
        </authorList>
    </citation>
    <scope>NUCLEOTIDE SEQUENCE</scope>
    <source>
        <strain evidence="2">14508</strain>
    </source>
</reference>
<name>A0A9D1K9V5_9FIRM</name>
<feature type="domain" description="ASCH" evidence="1">
    <location>
        <begin position="6"/>
        <end position="78"/>
    </location>
</feature>
<evidence type="ECO:0000313" key="2">
    <source>
        <dbReference type="EMBL" id="HIT17637.1"/>
    </source>
</evidence>
<reference evidence="2" key="2">
    <citation type="journal article" date="2021" name="PeerJ">
        <title>Extensive microbial diversity within the chicken gut microbiome revealed by metagenomics and culture.</title>
        <authorList>
            <person name="Gilroy R."/>
            <person name="Ravi A."/>
            <person name="Getino M."/>
            <person name="Pursley I."/>
            <person name="Horton D.L."/>
            <person name="Alikhan N.F."/>
            <person name="Baker D."/>
            <person name="Gharbi K."/>
            <person name="Hall N."/>
            <person name="Watson M."/>
            <person name="Adriaenssens E.M."/>
            <person name="Foster-Nyarko E."/>
            <person name="Jarju S."/>
            <person name="Secka A."/>
            <person name="Antonio M."/>
            <person name="Oren A."/>
            <person name="Chaudhuri R.R."/>
            <person name="La Ragione R."/>
            <person name="Hildebrand F."/>
            <person name="Pallen M.J."/>
        </authorList>
    </citation>
    <scope>NUCLEOTIDE SEQUENCE</scope>
    <source>
        <strain evidence="2">14508</strain>
    </source>
</reference>
<dbReference type="Pfam" id="PF12961">
    <property type="entry name" value="DUF3850"/>
    <property type="match status" value="1"/>
</dbReference>
<dbReference type="SMART" id="SM01022">
    <property type="entry name" value="ASCH"/>
    <property type="match status" value="1"/>
</dbReference>
<sequence length="88" mass="10418">MKTHELKILPEYFEAVTSGRKKFEIRKNDRDYKVGDRLYLREWNGEEFTGDSYKAEVTYITDYAQKDGYVVLGIKGLEEENEIRNSTK</sequence>
<protein>
    <submittedName>
        <fullName evidence="2">DUF3850 domain-containing protein</fullName>
    </submittedName>
</protein>
<organism evidence="2 3">
    <name type="scientific">Candidatus Caccosoma faecigallinarum</name>
    <dbReference type="NCBI Taxonomy" id="2840720"/>
    <lineage>
        <taxon>Bacteria</taxon>
        <taxon>Bacillati</taxon>
        <taxon>Bacillota</taxon>
        <taxon>Bacillota incertae sedis</taxon>
        <taxon>Candidatus Caccosoma</taxon>
    </lineage>
</organism>
<dbReference type="SUPFAM" id="SSF88697">
    <property type="entry name" value="PUA domain-like"/>
    <property type="match status" value="1"/>
</dbReference>
<comment type="caution">
    <text evidence="2">The sequence shown here is derived from an EMBL/GenBank/DDBJ whole genome shotgun (WGS) entry which is preliminary data.</text>
</comment>
<gene>
    <name evidence="2" type="ORF">IAD04_04620</name>
</gene>
<dbReference type="InterPro" id="IPR039440">
    <property type="entry name" value="DUF3850"/>
</dbReference>
<dbReference type="EMBL" id="DVKI01000142">
    <property type="protein sequence ID" value="HIT17637.1"/>
    <property type="molecule type" value="Genomic_DNA"/>
</dbReference>
<proteinExistence type="predicted"/>
<dbReference type="InterPro" id="IPR015947">
    <property type="entry name" value="PUA-like_sf"/>
</dbReference>
<evidence type="ECO:0000259" key="1">
    <source>
        <dbReference type="SMART" id="SM01022"/>
    </source>
</evidence>
<accession>A0A9D1K9V5</accession>
<dbReference type="InterPro" id="IPR007374">
    <property type="entry name" value="ASCH_domain"/>
</dbReference>
<dbReference type="AlphaFoldDB" id="A0A9D1K9V5"/>
<evidence type="ECO:0000313" key="3">
    <source>
        <dbReference type="Proteomes" id="UP000886893"/>
    </source>
</evidence>
<dbReference type="Proteomes" id="UP000886893">
    <property type="component" value="Unassembled WGS sequence"/>
</dbReference>
<dbReference type="Gene3D" id="2.30.130.30">
    <property type="entry name" value="Hypothetical protein"/>
    <property type="match status" value="1"/>
</dbReference>